<dbReference type="SUPFAM" id="SSF56219">
    <property type="entry name" value="DNase I-like"/>
    <property type="match status" value="1"/>
</dbReference>
<sequence length="345" mass="39112">MADCLNAHSVRIIVLSLCLLLTISSAHCQENTATTTRPFTFVELNCENLFDNSHDTLKQDTEWLNDSPRHWTYKRYRQKLNNIGKEIIACGESGDGWRLPDIVALCEVENDSVMRDLTKRSLLRNSRYEYVMTESPDVRGIDVALMFSPSSFHIISHRSIRVTPLKDMRPTRDILYANGLIINGDTLHVFVVHAPSRYGGERATRPYRMQVAATLAAAIDSIYSISPDAPILVAGDFNDYHDDPAPRSLYQHGLNNITAQAKGCNGAQGTYKFMGEWRSIDHIMASPKMNERLMEAHIADLKFLLEEDEKYGGKMPLRTYHGFKYKGGYSDHLPLVARFNLEVPE</sequence>
<dbReference type="OrthoDB" id="9802724at2"/>
<keyword evidence="1" id="KW-0732">Signal</keyword>
<reference evidence="3 4" key="1">
    <citation type="submission" date="2018-12" db="EMBL/GenBank/DDBJ databases">
        <title>Genome sequencing of Prevotella sp. KCOM 3155 (= JS262).</title>
        <authorList>
            <person name="Kook J.-K."/>
            <person name="Park S.-N."/>
            <person name="Lim Y.K."/>
        </authorList>
    </citation>
    <scope>NUCLEOTIDE SEQUENCE [LARGE SCALE GENOMIC DNA]</scope>
    <source>
        <strain evidence="3 4">KCOM 3155</strain>
    </source>
</reference>
<evidence type="ECO:0000313" key="3">
    <source>
        <dbReference type="EMBL" id="RUL60292.1"/>
    </source>
</evidence>
<keyword evidence="3" id="KW-0540">Nuclease</keyword>
<dbReference type="InterPro" id="IPR036691">
    <property type="entry name" value="Endo/exonu/phosph_ase_sf"/>
</dbReference>
<gene>
    <name evidence="3" type="ORF">EHV08_01280</name>
</gene>
<keyword evidence="4" id="KW-1185">Reference proteome</keyword>
<protein>
    <submittedName>
        <fullName evidence="3">Endonuclease</fullName>
    </submittedName>
</protein>
<keyword evidence="3" id="KW-0255">Endonuclease</keyword>
<name>A0A432LNE4_9BACT</name>
<comment type="caution">
    <text evidence="3">The sequence shown here is derived from an EMBL/GenBank/DDBJ whole genome shotgun (WGS) entry which is preliminary data.</text>
</comment>
<feature type="signal peptide" evidence="1">
    <location>
        <begin position="1"/>
        <end position="28"/>
    </location>
</feature>
<proteinExistence type="predicted"/>
<dbReference type="GO" id="GO:0004519">
    <property type="term" value="F:endonuclease activity"/>
    <property type="evidence" value="ECO:0007669"/>
    <property type="project" value="UniProtKB-KW"/>
</dbReference>
<dbReference type="Gene3D" id="3.60.10.10">
    <property type="entry name" value="Endonuclease/exonuclease/phosphatase"/>
    <property type="match status" value="1"/>
</dbReference>
<evidence type="ECO:0000259" key="2">
    <source>
        <dbReference type="Pfam" id="PF19580"/>
    </source>
</evidence>
<dbReference type="InterPro" id="IPR005135">
    <property type="entry name" value="Endo/exonuclease/phosphatase"/>
</dbReference>
<evidence type="ECO:0000256" key="1">
    <source>
        <dbReference type="SAM" id="SignalP"/>
    </source>
</evidence>
<dbReference type="PANTHER" id="PTHR42834">
    <property type="entry name" value="ENDONUCLEASE/EXONUCLEASE/PHOSPHATASE FAMILY PROTEIN (AFU_ORTHOLOGUE AFUA_3G09210)"/>
    <property type="match status" value="1"/>
</dbReference>
<dbReference type="Pfam" id="PF19580">
    <property type="entry name" value="Exo_endo_phos_3"/>
    <property type="match status" value="1"/>
</dbReference>
<accession>A0A432LNE4</accession>
<dbReference type="Proteomes" id="UP000278983">
    <property type="component" value="Unassembled WGS sequence"/>
</dbReference>
<organism evidence="3 4">
    <name type="scientific">Prevotella koreensis</name>
    <dbReference type="NCBI Taxonomy" id="2490854"/>
    <lineage>
        <taxon>Bacteria</taxon>
        <taxon>Pseudomonadati</taxon>
        <taxon>Bacteroidota</taxon>
        <taxon>Bacteroidia</taxon>
        <taxon>Bacteroidales</taxon>
        <taxon>Prevotellaceae</taxon>
        <taxon>Prevotella</taxon>
    </lineage>
</organism>
<evidence type="ECO:0000313" key="4">
    <source>
        <dbReference type="Proteomes" id="UP000278983"/>
    </source>
</evidence>
<feature type="domain" description="Endonuclease/exonuclease/phosphatase" evidence="2">
    <location>
        <begin position="44"/>
        <end position="336"/>
    </location>
</feature>
<dbReference type="PANTHER" id="PTHR42834:SF1">
    <property type="entry name" value="ENDONUCLEASE_EXONUCLEASE_PHOSPHATASE FAMILY PROTEIN (AFU_ORTHOLOGUE AFUA_3G09210)"/>
    <property type="match status" value="1"/>
</dbReference>
<keyword evidence="3" id="KW-0378">Hydrolase</keyword>
<dbReference type="EMBL" id="RYYU01000001">
    <property type="protein sequence ID" value="RUL60292.1"/>
    <property type="molecule type" value="Genomic_DNA"/>
</dbReference>
<dbReference type="AlphaFoldDB" id="A0A432LNE4"/>
<feature type="chain" id="PRO_5019410444" evidence="1">
    <location>
        <begin position="29"/>
        <end position="345"/>
    </location>
</feature>